<dbReference type="Gene3D" id="2.40.50.140">
    <property type="entry name" value="Nucleic acid-binding proteins"/>
    <property type="match status" value="2"/>
</dbReference>
<name>A0AAV1CYV4_OLDCO</name>
<keyword evidence="3" id="KW-1185">Reference proteome</keyword>
<dbReference type="Proteomes" id="UP001161247">
    <property type="component" value="Chromosome 3"/>
</dbReference>
<protein>
    <submittedName>
        <fullName evidence="2">OLC1v1037653C1</fullName>
    </submittedName>
</protein>
<organism evidence="2 3">
    <name type="scientific">Oldenlandia corymbosa var. corymbosa</name>
    <dbReference type="NCBI Taxonomy" id="529605"/>
    <lineage>
        <taxon>Eukaryota</taxon>
        <taxon>Viridiplantae</taxon>
        <taxon>Streptophyta</taxon>
        <taxon>Embryophyta</taxon>
        <taxon>Tracheophyta</taxon>
        <taxon>Spermatophyta</taxon>
        <taxon>Magnoliopsida</taxon>
        <taxon>eudicotyledons</taxon>
        <taxon>Gunneridae</taxon>
        <taxon>Pentapetalae</taxon>
        <taxon>asterids</taxon>
        <taxon>lamiids</taxon>
        <taxon>Gentianales</taxon>
        <taxon>Rubiaceae</taxon>
        <taxon>Rubioideae</taxon>
        <taxon>Spermacoceae</taxon>
        <taxon>Hedyotis-Oldenlandia complex</taxon>
        <taxon>Oldenlandia</taxon>
    </lineage>
</organism>
<feature type="region of interest" description="Disordered" evidence="1">
    <location>
        <begin position="262"/>
        <end position="333"/>
    </location>
</feature>
<evidence type="ECO:0000313" key="3">
    <source>
        <dbReference type="Proteomes" id="UP001161247"/>
    </source>
</evidence>
<evidence type="ECO:0000256" key="1">
    <source>
        <dbReference type="SAM" id="MobiDB-lite"/>
    </source>
</evidence>
<evidence type="ECO:0000313" key="2">
    <source>
        <dbReference type="EMBL" id="CAI9100531.1"/>
    </source>
</evidence>
<proteinExistence type="predicted"/>
<dbReference type="EMBL" id="OX459120">
    <property type="protein sequence ID" value="CAI9100531.1"/>
    <property type="molecule type" value="Genomic_DNA"/>
</dbReference>
<feature type="compositionally biased region" description="Polar residues" evidence="1">
    <location>
        <begin position="262"/>
        <end position="292"/>
    </location>
</feature>
<sequence>MHTRPVVLLIGVKLGTFHGTCVGAQNNTKIVFDPQIPETNSLKTRFTILSKQKFYFKYYNCISLILISVFFRIVENKDYAENVIKKKLYEKQKQEVRVPKEKHIRQINQVLNIQHTVKNCWVKATATIKDNQRLYTTICPNCDNPSGAPMGIISTCNYCGTSGKAPKPGLNFVINLADITGTLQAVIQNEYAEKLLRCSADEVYHNHLAVNTTLQTQVLYARLRIFKIKESAFGFELTAFTPDQKTCDMMIEDTPTKAVTTPATYPAITSSPSQQGSTTKSQTHVDTPTSVAEDSEYVSVQDAEKKGTAVKRTLTHDIERASKKTRFPPSDQQ</sequence>
<accession>A0AAV1CYV4</accession>
<dbReference type="InterPro" id="IPR012340">
    <property type="entry name" value="NA-bd_OB-fold"/>
</dbReference>
<dbReference type="AlphaFoldDB" id="A0AAV1CYV4"/>
<dbReference type="SUPFAM" id="SSF50249">
    <property type="entry name" value="Nucleic acid-binding proteins"/>
    <property type="match status" value="1"/>
</dbReference>
<gene>
    <name evidence="2" type="ORF">OLC1_LOCUS10335</name>
</gene>
<reference evidence="2" key="1">
    <citation type="submission" date="2023-03" db="EMBL/GenBank/DDBJ databases">
        <authorList>
            <person name="Julca I."/>
        </authorList>
    </citation>
    <scope>NUCLEOTIDE SEQUENCE</scope>
</reference>